<feature type="active site" description="Proton donor" evidence="13">
    <location>
        <position position="108"/>
    </location>
</feature>
<dbReference type="PIRSF" id="PIRSF006621">
    <property type="entry name" value="Dus"/>
    <property type="match status" value="1"/>
</dbReference>
<evidence type="ECO:0000256" key="11">
    <source>
        <dbReference type="ARBA" id="ARBA00048802"/>
    </source>
</evidence>
<dbReference type="InterPro" id="IPR013785">
    <property type="entry name" value="Aldolase_TIM"/>
</dbReference>
<keyword evidence="14" id="KW-0547">Nucleotide-binding</keyword>
<evidence type="ECO:0000256" key="8">
    <source>
        <dbReference type="ARBA" id="ARBA00022884"/>
    </source>
</evidence>
<keyword evidence="9 12" id="KW-0560">Oxidoreductase</keyword>
<evidence type="ECO:0000256" key="9">
    <source>
        <dbReference type="ARBA" id="ARBA00023002"/>
    </source>
</evidence>
<dbReference type="EMBL" id="AP019860">
    <property type="protein sequence ID" value="BBM86974.1"/>
    <property type="molecule type" value="Genomic_DNA"/>
</dbReference>
<dbReference type="InterPro" id="IPR024036">
    <property type="entry name" value="tRNA-dHydroUridine_Synthase_C"/>
</dbReference>
<evidence type="ECO:0000256" key="10">
    <source>
        <dbReference type="ARBA" id="ARBA00048205"/>
    </source>
</evidence>
<gene>
    <name evidence="16" type="ORF">UABAM_05376</name>
</gene>
<comment type="similarity">
    <text evidence="12">Belongs to the dus family.</text>
</comment>
<dbReference type="Pfam" id="PF01207">
    <property type="entry name" value="Dus"/>
    <property type="match status" value="1"/>
</dbReference>
<dbReference type="RefSeq" id="WP_151971008.1">
    <property type="nucleotide sequence ID" value="NZ_AP019860.1"/>
</dbReference>
<keyword evidence="3" id="KW-0820">tRNA-binding</keyword>
<accession>A0A5S9F6T6</accession>
<evidence type="ECO:0000256" key="7">
    <source>
        <dbReference type="ARBA" id="ARBA00022857"/>
    </source>
</evidence>
<feature type="binding site" evidence="14">
    <location>
        <position position="147"/>
    </location>
    <ligand>
        <name>FMN</name>
        <dbReference type="ChEBI" id="CHEBI:58210"/>
    </ligand>
</feature>
<evidence type="ECO:0000256" key="2">
    <source>
        <dbReference type="ARBA" id="ARBA00002790"/>
    </source>
</evidence>
<dbReference type="PANTHER" id="PTHR45846:SF1">
    <property type="entry name" value="TRNA-DIHYDROURIDINE(47) SYNTHASE [NAD(P)(+)]-LIKE"/>
    <property type="match status" value="1"/>
</dbReference>
<organism evidence="16 17">
    <name type="scientific">Uabimicrobium amorphum</name>
    <dbReference type="NCBI Taxonomy" id="2596890"/>
    <lineage>
        <taxon>Bacteria</taxon>
        <taxon>Pseudomonadati</taxon>
        <taxon>Planctomycetota</taxon>
        <taxon>Candidatus Uabimicrobiia</taxon>
        <taxon>Candidatus Uabimicrobiales</taxon>
        <taxon>Candidatus Uabimicrobiaceae</taxon>
        <taxon>Candidatus Uabimicrobium</taxon>
    </lineage>
</organism>
<keyword evidence="8" id="KW-0694">RNA-binding</keyword>
<dbReference type="CDD" id="cd02801">
    <property type="entry name" value="DUS_like_FMN"/>
    <property type="match status" value="1"/>
</dbReference>
<evidence type="ECO:0000313" key="17">
    <source>
        <dbReference type="Proteomes" id="UP000326354"/>
    </source>
</evidence>
<dbReference type="GO" id="GO:0000049">
    <property type="term" value="F:tRNA binding"/>
    <property type="evidence" value="ECO:0007669"/>
    <property type="project" value="UniProtKB-KW"/>
</dbReference>
<evidence type="ECO:0000256" key="5">
    <source>
        <dbReference type="ARBA" id="ARBA00022643"/>
    </source>
</evidence>
<keyword evidence="7" id="KW-0521">NADP</keyword>
<dbReference type="GO" id="GO:0017150">
    <property type="term" value="F:tRNA dihydrouridine synthase activity"/>
    <property type="evidence" value="ECO:0007669"/>
    <property type="project" value="InterPro"/>
</dbReference>
<evidence type="ECO:0000256" key="1">
    <source>
        <dbReference type="ARBA" id="ARBA00001917"/>
    </source>
</evidence>
<evidence type="ECO:0000259" key="15">
    <source>
        <dbReference type="Pfam" id="PF01207"/>
    </source>
</evidence>
<dbReference type="PROSITE" id="PS01136">
    <property type="entry name" value="UPF0034"/>
    <property type="match status" value="1"/>
</dbReference>
<dbReference type="GO" id="GO:0050660">
    <property type="term" value="F:flavin adenine dinucleotide binding"/>
    <property type="evidence" value="ECO:0007669"/>
    <property type="project" value="InterPro"/>
</dbReference>
<proteinExistence type="inferred from homology"/>
<dbReference type="Gene3D" id="3.20.20.70">
    <property type="entry name" value="Aldolase class I"/>
    <property type="match status" value="1"/>
</dbReference>
<keyword evidence="17" id="KW-1185">Reference proteome</keyword>
<dbReference type="Gene3D" id="1.10.1200.80">
    <property type="entry name" value="Putative flavin oxidoreducatase, domain 2"/>
    <property type="match status" value="1"/>
</dbReference>
<dbReference type="KEGG" id="uam:UABAM_05376"/>
<reference evidence="16 17" key="1">
    <citation type="submission" date="2019-08" db="EMBL/GenBank/DDBJ databases">
        <title>Complete genome sequence of Candidatus Uab amorphum.</title>
        <authorList>
            <person name="Shiratori T."/>
            <person name="Suzuki S."/>
            <person name="Kakizawa Y."/>
            <person name="Ishida K."/>
        </authorList>
    </citation>
    <scope>NUCLEOTIDE SEQUENCE [LARGE SCALE GENOMIC DNA]</scope>
    <source>
        <strain evidence="16 17">SRT547</strain>
    </source>
</reference>
<evidence type="ECO:0000313" key="16">
    <source>
        <dbReference type="EMBL" id="BBM86974.1"/>
    </source>
</evidence>
<name>A0A5S9F6T6_UABAM</name>
<dbReference type="SUPFAM" id="SSF51395">
    <property type="entry name" value="FMN-linked oxidoreductases"/>
    <property type="match status" value="1"/>
</dbReference>
<evidence type="ECO:0000256" key="13">
    <source>
        <dbReference type="PIRSR" id="PIRSR006621-1"/>
    </source>
</evidence>
<comment type="function">
    <text evidence="2 12">Catalyzes the synthesis of 5,6-dihydrouridine (D), a modified base found in the D-loop of most tRNAs, via the reduction of the C5-C6 double bond in target uridines.</text>
</comment>
<keyword evidence="5 12" id="KW-0288">FMN</keyword>
<comment type="catalytic activity">
    <reaction evidence="10">
        <text>a 5,6-dihydrouridine in tRNA + NADP(+) = a uridine in tRNA + NADPH + H(+)</text>
        <dbReference type="Rhea" id="RHEA:23624"/>
        <dbReference type="Rhea" id="RHEA-COMP:13339"/>
        <dbReference type="Rhea" id="RHEA-COMP:13887"/>
        <dbReference type="ChEBI" id="CHEBI:15378"/>
        <dbReference type="ChEBI" id="CHEBI:57783"/>
        <dbReference type="ChEBI" id="CHEBI:58349"/>
        <dbReference type="ChEBI" id="CHEBI:65315"/>
        <dbReference type="ChEBI" id="CHEBI:74443"/>
    </reaction>
</comment>
<feature type="binding site" evidence="14">
    <location>
        <begin position="235"/>
        <end position="236"/>
    </location>
    <ligand>
        <name>FMN</name>
        <dbReference type="ChEBI" id="CHEBI:58210"/>
    </ligand>
</feature>
<evidence type="ECO:0000256" key="6">
    <source>
        <dbReference type="ARBA" id="ARBA00022694"/>
    </source>
</evidence>
<comment type="catalytic activity">
    <reaction evidence="11">
        <text>a 5,6-dihydrouridine in tRNA + NAD(+) = a uridine in tRNA + NADH + H(+)</text>
        <dbReference type="Rhea" id="RHEA:54452"/>
        <dbReference type="Rhea" id="RHEA-COMP:13339"/>
        <dbReference type="Rhea" id="RHEA-COMP:13887"/>
        <dbReference type="ChEBI" id="CHEBI:15378"/>
        <dbReference type="ChEBI" id="CHEBI:57540"/>
        <dbReference type="ChEBI" id="CHEBI:57945"/>
        <dbReference type="ChEBI" id="CHEBI:65315"/>
        <dbReference type="ChEBI" id="CHEBI:74443"/>
    </reaction>
</comment>
<keyword evidence="4 12" id="KW-0285">Flavoprotein</keyword>
<evidence type="ECO:0000256" key="14">
    <source>
        <dbReference type="PIRSR" id="PIRSR006621-2"/>
    </source>
</evidence>
<dbReference type="InterPro" id="IPR001269">
    <property type="entry name" value="DUS_fam"/>
</dbReference>
<dbReference type="PANTHER" id="PTHR45846">
    <property type="entry name" value="TRNA-DIHYDROURIDINE(47) SYNTHASE [NAD(P)(+)]-LIKE"/>
    <property type="match status" value="1"/>
</dbReference>
<dbReference type="OrthoDB" id="9764501at2"/>
<dbReference type="InterPro" id="IPR035587">
    <property type="entry name" value="DUS-like_FMN-bd"/>
</dbReference>
<evidence type="ECO:0000256" key="3">
    <source>
        <dbReference type="ARBA" id="ARBA00022555"/>
    </source>
</evidence>
<feature type="domain" description="DUS-like FMN-binding" evidence="15">
    <location>
        <begin position="22"/>
        <end position="318"/>
    </location>
</feature>
<feature type="binding site" evidence="14">
    <location>
        <position position="78"/>
    </location>
    <ligand>
        <name>FMN</name>
        <dbReference type="ChEBI" id="CHEBI:58210"/>
    </ligand>
</feature>
<comment type="cofactor">
    <cofactor evidence="1 12 14">
        <name>FMN</name>
        <dbReference type="ChEBI" id="CHEBI:58210"/>
    </cofactor>
</comment>
<keyword evidence="6 12" id="KW-0819">tRNA processing</keyword>
<dbReference type="Proteomes" id="UP000326354">
    <property type="component" value="Chromosome"/>
</dbReference>
<dbReference type="InterPro" id="IPR018517">
    <property type="entry name" value="tRNA_hU_synthase_CS"/>
</dbReference>
<feature type="binding site" evidence="14">
    <location>
        <position position="175"/>
    </location>
    <ligand>
        <name>FMN</name>
        <dbReference type="ChEBI" id="CHEBI:58210"/>
    </ligand>
</feature>
<evidence type="ECO:0000256" key="12">
    <source>
        <dbReference type="PIRNR" id="PIRNR006621"/>
    </source>
</evidence>
<dbReference type="AlphaFoldDB" id="A0A5S9F6T6"/>
<protein>
    <recommendedName>
        <fullName evidence="12">tRNA-dihydrouridine synthase</fullName>
        <ecNumber evidence="12">1.3.1.-</ecNumber>
    </recommendedName>
</protein>
<dbReference type="EC" id="1.3.1.-" evidence="12"/>
<sequence>MENFFAQPINIGNLKLKNRIFLAPLAGVSDIPFRRICQEFGAGLTYVEMLSANAVNYVNEKTLRMRARHPSEEILGVQVTGPTPEDLAKAVERLDQENFDTIDINMGCPVKKVVKANCGSAITKDTEYMSEVVAAVRAVTSKPLSTKFRIGFDRVNVEDSSLCSVKNNVEMFTIHGRTAQQNYSDAVDFAKIADGINAGKGYKSDVVTVGNGDIFDYQSALRMHEQTGCDAIMISRGSLGNPWIFREILQGKPVHPTVEEWLDVILRQLQYHEEHYGDNVPTTRMARKYFVWYAKGFPGCKTFRNQLQQVNSLKEARTLFKGFAATLPKTLVRYQGLSFKEAQHIKHGYDPKYDMDRKLDRGVGTECME</sequence>
<evidence type="ECO:0000256" key="4">
    <source>
        <dbReference type="ARBA" id="ARBA00022630"/>
    </source>
</evidence>